<reference evidence="1" key="1">
    <citation type="submission" date="2014-09" db="EMBL/GenBank/DDBJ databases">
        <authorList>
            <person name="Magalhaes I.L.F."/>
            <person name="Oliveira U."/>
            <person name="Santos F.R."/>
            <person name="Vidigal T.H.D.A."/>
            <person name="Brescovit A.D."/>
            <person name="Santos A.J."/>
        </authorList>
    </citation>
    <scope>NUCLEOTIDE SEQUENCE</scope>
    <source>
        <tissue evidence="1">Shoot tissue taken approximately 20 cm above the soil surface</tissue>
    </source>
</reference>
<sequence length="24" mass="2868">MPLGGTFLMNLINKMLATFREQRW</sequence>
<reference evidence="1" key="2">
    <citation type="journal article" date="2015" name="Data Brief">
        <title>Shoot transcriptome of the giant reed, Arundo donax.</title>
        <authorList>
            <person name="Barrero R.A."/>
            <person name="Guerrero F.D."/>
            <person name="Moolhuijzen P."/>
            <person name="Goolsby J.A."/>
            <person name="Tidwell J."/>
            <person name="Bellgard S.E."/>
            <person name="Bellgard M.I."/>
        </authorList>
    </citation>
    <scope>NUCLEOTIDE SEQUENCE</scope>
    <source>
        <tissue evidence="1">Shoot tissue taken approximately 20 cm above the soil surface</tissue>
    </source>
</reference>
<protein>
    <submittedName>
        <fullName evidence="1">Uncharacterized protein</fullName>
    </submittedName>
</protein>
<organism evidence="1">
    <name type="scientific">Arundo donax</name>
    <name type="common">Giant reed</name>
    <name type="synonym">Donax arundinaceus</name>
    <dbReference type="NCBI Taxonomy" id="35708"/>
    <lineage>
        <taxon>Eukaryota</taxon>
        <taxon>Viridiplantae</taxon>
        <taxon>Streptophyta</taxon>
        <taxon>Embryophyta</taxon>
        <taxon>Tracheophyta</taxon>
        <taxon>Spermatophyta</taxon>
        <taxon>Magnoliopsida</taxon>
        <taxon>Liliopsida</taxon>
        <taxon>Poales</taxon>
        <taxon>Poaceae</taxon>
        <taxon>PACMAD clade</taxon>
        <taxon>Arundinoideae</taxon>
        <taxon>Arundineae</taxon>
        <taxon>Arundo</taxon>
    </lineage>
</organism>
<accession>A0A0A9C6V2</accession>
<proteinExistence type="predicted"/>
<dbReference type="EMBL" id="GBRH01226589">
    <property type="protein sequence ID" value="JAD71306.1"/>
    <property type="molecule type" value="Transcribed_RNA"/>
</dbReference>
<evidence type="ECO:0000313" key="1">
    <source>
        <dbReference type="EMBL" id="JAD71306.1"/>
    </source>
</evidence>
<dbReference type="AlphaFoldDB" id="A0A0A9C6V2"/>
<name>A0A0A9C6V2_ARUDO</name>